<proteinExistence type="predicted"/>
<evidence type="ECO:0000313" key="2">
    <source>
        <dbReference type="Proteomes" id="UP001153269"/>
    </source>
</evidence>
<name>A0A9N7UQN1_PLEPL</name>
<dbReference type="Proteomes" id="UP001153269">
    <property type="component" value="Unassembled WGS sequence"/>
</dbReference>
<keyword evidence="2" id="KW-1185">Reference proteome</keyword>
<accession>A0A9N7UQN1</accession>
<dbReference type="EMBL" id="CADEAL010001687">
    <property type="protein sequence ID" value="CAB1434722.1"/>
    <property type="molecule type" value="Genomic_DNA"/>
</dbReference>
<comment type="caution">
    <text evidence="1">The sequence shown here is derived from an EMBL/GenBank/DDBJ whole genome shotgun (WGS) entry which is preliminary data.</text>
</comment>
<evidence type="ECO:0000313" key="1">
    <source>
        <dbReference type="EMBL" id="CAB1434722.1"/>
    </source>
</evidence>
<gene>
    <name evidence="1" type="ORF">PLEPLA_LOCUS22770</name>
</gene>
<protein>
    <submittedName>
        <fullName evidence="1">Uncharacterized protein</fullName>
    </submittedName>
</protein>
<sequence>MLQQATKSAASQSARGGLLLLEEAFSSSRRPSPPRGDLLLLEEAFSCSSSKSAPVQTVCWGGGDVTVSSFALGQSEAPSLPSPPTKTQRRTQLFEFSSLPPAAVRWFCVLTKFLHQRLFASSLLELIGEFVQIRI</sequence>
<dbReference type="AlphaFoldDB" id="A0A9N7UQN1"/>
<reference evidence="1" key="1">
    <citation type="submission" date="2020-03" db="EMBL/GenBank/DDBJ databases">
        <authorList>
            <person name="Weist P."/>
        </authorList>
    </citation>
    <scope>NUCLEOTIDE SEQUENCE</scope>
</reference>
<organism evidence="1 2">
    <name type="scientific">Pleuronectes platessa</name>
    <name type="common">European plaice</name>
    <dbReference type="NCBI Taxonomy" id="8262"/>
    <lineage>
        <taxon>Eukaryota</taxon>
        <taxon>Metazoa</taxon>
        <taxon>Chordata</taxon>
        <taxon>Craniata</taxon>
        <taxon>Vertebrata</taxon>
        <taxon>Euteleostomi</taxon>
        <taxon>Actinopterygii</taxon>
        <taxon>Neopterygii</taxon>
        <taxon>Teleostei</taxon>
        <taxon>Neoteleostei</taxon>
        <taxon>Acanthomorphata</taxon>
        <taxon>Carangaria</taxon>
        <taxon>Pleuronectiformes</taxon>
        <taxon>Pleuronectoidei</taxon>
        <taxon>Pleuronectidae</taxon>
        <taxon>Pleuronectes</taxon>
    </lineage>
</organism>